<organism evidence="2 3">
    <name type="scientific">Merluccius polli</name>
    <name type="common">Benguela hake</name>
    <name type="synonym">Merluccius cadenati</name>
    <dbReference type="NCBI Taxonomy" id="89951"/>
    <lineage>
        <taxon>Eukaryota</taxon>
        <taxon>Metazoa</taxon>
        <taxon>Chordata</taxon>
        <taxon>Craniata</taxon>
        <taxon>Vertebrata</taxon>
        <taxon>Euteleostomi</taxon>
        <taxon>Actinopterygii</taxon>
        <taxon>Neopterygii</taxon>
        <taxon>Teleostei</taxon>
        <taxon>Neoteleostei</taxon>
        <taxon>Acanthomorphata</taxon>
        <taxon>Zeiogadaria</taxon>
        <taxon>Gadariae</taxon>
        <taxon>Gadiformes</taxon>
        <taxon>Gadoidei</taxon>
        <taxon>Merlucciidae</taxon>
        <taxon>Merluccius</taxon>
    </lineage>
</organism>
<evidence type="ECO:0000313" key="2">
    <source>
        <dbReference type="EMBL" id="KAK0154438.1"/>
    </source>
</evidence>
<name>A0AA47N8L5_MERPO</name>
<dbReference type="EMBL" id="JAOPHQ010000518">
    <property type="protein sequence ID" value="KAK0154438.1"/>
    <property type="molecule type" value="Genomic_DNA"/>
</dbReference>
<gene>
    <name evidence="2" type="ORF">N1851_003467</name>
    <name evidence="1" type="ORF">N1851_018276</name>
</gene>
<sequence>MEAQAPVTPEEPMMDSGTEAVEEAKANLPLGRRDALCPWQMEASLDNTSDVFTWEPENIPEEDEEEADAECEAEAFVFPSDL</sequence>
<evidence type="ECO:0000313" key="1">
    <source>
        <dbReference type="EMBL" id="KAK0143599.1"/>
    </source>
</evidence>
<keyword evidence="3" id="KW-1185">Reference proteome</keyword>
<accession>A0AA47N8L5</accession>
<dbReference type="Proteomes" id="UP001174136">
    <property type="component" value="Unassembled WGS sequence"/>
</dbReference>
<evidence type="ECO:0000313" key="3">
    <source>
        <dbReference type="Proteomes" id="UP001174136"/>
    </source>
</evidence>
<protein>
    <submittedName>
        <fullName evidence="2">Uncharacterized protein</fullName>
    </submittedName>
</protein>
<dbReference type="EMBL" id="JAOPHQ010003372">
    <property type="protein sequence ID" value="KAK0143599.1"/>
    <property type="molecule type" value="Genomic_DNA"/>
</dbReference>
<comment type="caution">
    <text evidence="2">The sequence shown here is derived from an EMBL/GenBank/DDBJ whole genome shotgun (WGS) entry which is preliminary data.</text>
</comment>
<reference evidence="2" key="1">
    <citation type="journal article" date="2023" name="Front. Mar. Sci.">
        <title>A new Merluccius polli reference genome to investigate the effects of global change in West African waters.</title>
        <authorList>
            <person name="Mateo J.L."/>
            <person name="Blanco-Fernandez C."/>
            <person name="Garcia-Vazquez E."/>
            <person name="Machado-Schiaffino G."/>
        </authorList>
    </citation>
    <scope>NUCLEOTIDE SEQUENCE</scope>
    <source>
        <strain evidence="2">C29</strain>
        <tissue evidence="2">Fin</tissue>
    </source>
</reference>
<proteinExistence type="predicted"/>
<dbReference type="AlphaFoldDB" id="A0AA47N8L5"/>